<organism evidence="1">
    <name type="scientific">bioreactor metagenome</name>
    <dbReference type="NCBI Taxonomy" id="1076179"/>
    <lineage>
        <taxon>unclassified sequences</taxon>
        <taxon>metagenomes</taxon>
        <taxon>ecological metagenomes</taxon>
    </lineage>
</organism>
<dbReference type="Pfam" id="PF10865">
    <property type="entry name" value="DUF2703"/>
    <property type="match status" value="1"/>
</dbReference>
<protein>
    <submittedName>
        <fullName evidence="1">Uncharacterized protein</fullName>
    </submittedName>
</protein>
<reference evidence="1" key="1">
    <citation type="submission" date="2019-08" db="EMBL/GenBank/DDBJ databases">
        <authorList>
            <person name="Kucharzyk K."/>
            <person name="Murdoch R.W."/>
            <person name="Higgins S."/>
            <person name="Loffler F."/>
        </authorList>
    </citation>
    <scope>NUCLEOTIDE SEQUENCE</scope>
</reference>
<accession>A0A644XG85</accession>
<gene>
    <name evidence="1" type="ORF">SDC9_59489</name>
</gene>
<dbReference type="InterPro" id="IPR021219">
    <property type="entry name" value="DUF2703"/>
</dbReference>
<evidence type="ECO:0000313" key="1">
    <source>
        <dbReference type="EMBL" id="MPM13134.1"/>
    </source>
</evidence>
<name>A0A644XG85_9ZZZZ</name>
<dbReference type="AlphaFoldDB" id="A0A644XG85"/>
<proteinExistence type="predicted"/>
<comment type="caution">
    <text evidence="1">The sequence shown here is derived from an EMBL/GenBank/DDBJ whole genome shotgun (WGS) entry which is preliminary data.</text>
</comment>
<sequence>MDNEKKGIFGRITGSNKKKSSCCNIEIEEIPEEENVKVSENSSSSCCSGSSGCCSNKEEVKVKVERKKITLDFLFLDLSVCTRCQGAESNLDEALKDVSHVLEATGTDVVINKVNVNTEELAVKYKFLTSPTIRVNGRDIQMEYKESLCESCGDLCGDEVDCRVWIYQGNEYTEPPKAMIIEGILKEVYGGVSNSSYKEDEYVVPDNLKHFYRVMKEKK</sequence>
<dbReference type="EMBL" id="VSSQ01002072">
    <property type="protein sequence ID" value="MPM13134.1"/>
    <property type="molecule type" value="Genomic_DNA"/>
</dbReference>